<dbReference type="PANTHER" id="PTHR24173">
    <property type="entry name" value="ANKYRIN REPEAT CONTAINING"/>
    <property type="match status" value="1"/>
</dbReference>
<dbReference type="GO" id="GO:0000151">
    <property type="term" value="C:ubiquitin ligase complex"/>
    <property type="evidence" value="ECO:0007669"/>
    <property type="project" value="TreeGrafter"/>
</dbReference>
<dbReference type="PROSITE" id="PS50297">
    <property type="entry name" value="ANK_REP_REGION"/>
    <property type="match status" value="5"/>
</dbReference>
<accession>A0A812KFR3</accession>
<dbReference type="CDD" id="cd17039">
    <property type="entry name" value="Ubl_ubiquitin_like"/>
    <property type="match status" value="1"/>
</dbReference>
<feature type="repeat" description="ANK" evidence="3">
    <location>
        <begin position="251"/>
        <end position="283"/>
    </location>
</feature>
<dbReference type="SMART" id="SM00248">
    <property type="entry name" value="ANK"/>
    <property type="match status" value="8"/>
</dbReference>
<dbReference type="PROSITE" id="PS50053">
    <property type="entry name" value="UBIQUITIN_2"/>
    <property type="match status" value="1"/>
</dbReference>
<gene>
    <name evidence="5" type="primary">ANK1</name>
    <name evidence="5" type="ORF">SNAT2548_LOCUS8426</name>
</gene>
<evidence type="ECO:0000313" key="6">
    <source>
        <dbReference type="Proteomes" id="UP000604046"/>
    </source>
</evidence>
<feature type="domain" description="Ubiquitin-like" evidence="4">
    <location>
        <begin position="29"/>
        <end position="64"/>
    </location>
</feature>
<dbReference type="SUPFAM" id="SSF48403">
    <property type="entry name" value="Ankyrin repeat"/>
    <property type="match status" value="1"/>
</dbReference>
<dbReference type="AlphaFoldDB" id="A0A812KFR3"/>
<dbReference type="GO" id="GO:0006511">
    <property type="term" value="P:ubiquitin-dependent protein catabolic process"/>
    <property type="evidence" value="ECO:0007669"/>
    <property type="project" value="TreeGrafter"/>
</dbReference>
<evidence type="ECO:0000256" key="1">
    <source>
        <dbReference type="ARBA" id="ARBA00022737"/>
    </source>
</evidence>
<dbReference type="GO" id="GO:0016567">
    <property type="term" value="P:protein ubiquitination"/>
    <property type="evidence" value="ECO:0007669"/>
    <property type="project" value="TreeGrafter"/>
</dbReference>
<dbReference type="InterPro" id="IPR036770">
    <property type="entry name" value="Ankyrin_rpt-contain_sf"/>
</dbReference>
<dbReference type="InterPro" id="IPR002110">
    <property type="entry name" value="Ankyrin_rpt"/>
</dbReference>
<dbReference type="InterPro" id="IPR000626">
    <property type="entry name" value="Ubiquitin-like_dom"/>
</dbReference>
<name>A0A812KFR3_9DINO</name>
<dbReference type="Pfam" id="PF12796">
    <property type="entry name" value="Ank_2"/>
    <property type="match status" value="3"/>
</dbReference>
<dbReference type="Proteomes" id="UP000604046">
    <property type="component" value="Unassembled WGS sequence"/>
</dbReference>
<keyword evidence="2 3" id="KW-0040">ANK repeat</keyword>
<dbReference type="OrthoDB" id="539213at2759"/>
<organism evidence="5 6">
    <name type="scientific">Symbiodinium natans</name>
    <dbReference type="NCBI Taxonomy" id="878477"/>
    <lineage>
        <taxon>Eukaryota</taxon>
        <taxon>Sar</taxon>
        <taxon>Alveolata</taxon>
        <taxon>Dinophyceae</taxon>
        <taxon>Suessiales</taxon>
        <taxon>Symbiodiniaceae</taxon>
        <taxon>Symbiodinium</taxon>
    </lineage>
</organism>
<feature type="repeat" description="ANK" evidence="3">
    <location>
        <begin position="284"/>
        <end position="316"/>
    </location>
</feature>
<feature type="repeat" description="ANK" evidence="3">
    <location>
        <begin position="218"/>
        <end position="250"/>
    </location>
</feature>
<dbReference type="InterPro" id="IPR029071">
    <property type="entry name" value="Ubiquitin-like_domsf"/>
</dbReference>
<dbReference type="Gene3D" id="3.10.20.90">
    <property type="entry name" value="Phosphatidylinositol 3-kinase Catalytic Subunit, Chain A, domain 1"/>
    <property type="match status" value="1"/>
</dbReference>
<dbReference type="Gene3D" id="1.25.40.20">
    <property type="entry name" value="Ankyrin repeat-containing domain"/>
    <property type="match status" value="3"/>
</dbReference>
<proteinExistence type="predicted"/>
<evidence type="ECO:0000313" key="5">
    <source>
        <dbReference type="EMBL" id="CAE7223467.1"/>
    </source>
</evidence>
<keyword evidence="1" id="KW-0677">Repeat</keyword>
<feature type="repeat" description="ANK" evidence="3">
    <location>
        <begin position="149"/>
        <end position="181"/>
    </location>
</feature>
<dbReference type="SUPFAM" id="SSF54236">
    <property type="entry name" value="Ubiquitin-like"/>
    <property type="match status" value="1"/>
</dbReference>
<dbReference type="PANTHER" id="PTHR24173:SF27">
    <property type="entry name" value="ANKYRIN REPEAT AND SOCS BOX PROTEIN 1"/>
    <property type="match status" value="1"/>
</dbReference>
<evidence type="ECO:0000256" key="2">
    <source>
        <dbReference type="ARBA" id="ARBA00023043"/>
    </source>
</evidence>
<reference evidence="5" key="1">
    <citation type="submission" date="2021-02" db="EMBL/GenBank/DDBJ databases">
        <authorList>
            <person name="Dougan E. K."/>
            <person name="Rhodes N."/>
            <person name="Thang M."/>
            <person name="Chan C."/>
        </authorList>
    </citation>
    <scope>NUCLEOTIDE SEQUENCE</scope>
</reference>
<comment type="caution">
    <text evidence="5">The sequence shown here is derived from an EMBL/GenBank/DDBJ whole genome shotgun (WGS) entry which is preliminary data.</text>
</comment>
<sequence length="372" mass="40954">MIRVWRTSGEELASVPVEQKDAPDALGRTIRDLKKQLHALCGVPRFRQRLVQDGIVLNDDSLLSTPGDVQLVLLPYTSIDSEGLIQAVRQGNLKQVEEMLQRPQDPNLDRRVHGVHDLTPLQVASGNGSLGLVRLLLEAEASVDQRGLQGATSLQVAFENGHLKVVHLLLEAQAHGDVSCQKRCLGRTLLQIAAEKGLVAAARWQIQAGSKLNTTTERGCTPLYEASWGGHRDVVHLLLQARADVAIPDKDGCSPLYEAAWRSHADIVRLLLEFRADPCQADFYRSSPVLIASSRGFVEVARVLLEARARVNDADSGGITPLQMASARGFACVVRLLLESKADVEQTNMDRRTAYDMASSMEIRRLLWQAKE</sequence>
<evidence type="ECO:0000259" key="4">
    <source>
        <dbReference type="PROSITE" id="PS50053"/>
    </source>
</evidence>
<feature type="repeat" description="ANK" evidence="3">
    <location>
        <begin position="116"/>
        <end position="148"/>
    </location>
</feature>
<evidence type="ECO:0000256" key="3">
    <source>
        <dbReference type="PROSITE-ProRule" id="PRU00023"/>
    </source>
</evidence>
<keyword evidence="6" id="KW-1185">Reference proteome</keyword>
<protein>
    <submittedName>
        <fullName evidence="5">ANK1 protein</fullName>
    </submittedName>
</protein>
<feature type="repeat" description="ANK" evidence="3">
    <location>
        <begin position="317"/>
        <end position="349"/>
    </location>
</feature>
<dbReference type="EMBL" id="CAJNDS010000624">
    <property type="protein sequence ID" value="CAE7223467.1"/>
    <property type="molecule type" value="Genomic_DNA"/>
</dbReference>
<dbReference type="PROSITE" id="PS50088">
    <property type="entry name" value="ANK_REPEAT"/>
    <property type="match status" value="6"/>
</dbReference>